<sequence>MPGNPSERVTVGIVCALVVHHGSYLQYRSLARAKECAFVTAYIKGLEKAHLEVYRAQ</sequence>
<keyword evidence="2" id="KW-1185">Reference proteome</keyword>
<dbReference type="AlphaFoldDB" id="C5LM39"/>
<proteinExistence type="predicted"/>
<gene>
    <name evidence="1" type="ORF">Pmar_PMAR008951</name>
</gene>
<protein>
    <submittedName>
        <fullName evidence="1">Uncharacterized protein</fullName>
    </submittedName>
</protein>
<dbReference type="InParanoid" id="C5LM39"/>
<dbReference type="GeneID" id="9055074"/>
<dbReference type="EMBL" id="GG683392">
    <property type="protein sequence ID" value="EER02170.1"/>
    <property type="molecule type" value="Genomic_DNA"/>
</dbReference>
<evidence type="ECO:0000313" key="1">
    <source>
        <dbReference type="EMBL" id="EER02170.1"/>
    </source>
</evidence>
<evidence type="ECO:0000313" key="2">
    <source>
        <dbReference type="Proteomes" id="UP000007800"/>
    </source>
</evidence>
<dbReference type="RefSeq" id="XP_002769452.1">
    <property type="nucleotide sequence ID" value="XM_002769406.1"/>
</dbReference>
<accession>C5LM39</accession>
<organism evidence="2">
    <name type="scientific">Perkinsus marinus (strain ATCC 50983 / TXsc)</name>
    <dbReference type="NCBI Taxonomy" id="423536"/>
    <lineage>
        <taxon>Eukaryota</taxon>
        <taxon>Sar</taxon>
        <taxon>Alveolata</taxon>
        <taxon>Perkinsozoa</taxon>
        <taxon>Perkinsea</taxon>
        <taxon>Perkinsida</taxon>
        <taxon>Perkinsidae</taxon>
        <taxon>Perkinsus</taxon>
    </lineage>
</organism>
<name>C5LM39_PERM5</name>
<dbReference type="Proteomes" id="UP000007800">
    <property type="component" value="Unassembled WGS sequence"/>
</dbReference>
<reference evidence="1 2" key="1">
    <citation type="submission" date="2008-07" db="EMBL/GenBank/DDBJ databases">
        <authorList>
            <person name="El-Sayed N."/>
            <person name="Caler E."/>
            <person name="Inman J."/>
            <person name="Amedeo P."/>
            <person name="Hass B."/>
            <person name="Wortman J."/>
        </authorList>
    </citation>
    <scope>NUCLEOTIDE SEQUENCE [LARGE SCALE GENOMIC DNA]</scope>
    <source>
        <strain evidence="2">ATCC 50983 / TXsc</strain>
    </source>
</reference>